<feature type="domain" description="Cytochrome c-552/4" evidence="1">
    <location>
        <begin position="56"/>
        <end position="150"/>
    </location>
</feature>
<dbReference type="Pfam" id="PF13435">
    <property type="entry name" value="Cytochrome_C554"/>
    <property type="match status" value="1"/>
</dbReference>
<feature type="non-terminal residue" evidence="2">
    <location>
        <position position="1"/>
    </location>
</feature>
<evidence type="ECO:0000259" key="1">
    <source>
        <dbReference type="Pfam" id="PF13435"/>
    </source>
</evidence>
<dbReference type="InterPro" id="IPR036280">
    <property type="entry name" value="Multihaem_cyt_sf"/>
</dbReference>
<name>A0A0F9D7H9_9ZZZZ</name>
<dbReference type="Gene3D" id="1.10.1130.10">
    <property type="entry name" value="Flavocytochrome C3, Chain A"/>
    <property type="match status" value="1"/>
</dbReference>
<accession>A0A0F9D7H9</accession>
<comment type="caution">
    <text evidence="2">The sequence shown here is derived from an EMBL/GenBank/DDBJ whole genome shotgun (WGS) entry which is preliminary data.</text>
</comment>
<evidence type="ECO:0000313" key="2">
    <source>
        <dbReference type="EMBL" id="KKL08058.1"/>
    </source>
</evidence>
<dbReference type="InterPro" id="IPR023155">
    <property type="entry name" value="Cyt_c-552/4"/>
</dbReference>
<organism evidence="2">
    <name type="scientific">marine sediment metagenome</name>
    <dbReference type="NCBI Taxonomy" id="412755"/>
    <lineage>
        <taxon>unclassified sequences</taxon>
        <taxon>metagenomes</taxon>
        <taxon>ecological metagenomes</taxon>
    </lineage>
</organism>
<dbReference type="SUPFAM" id="SSF48695">
    <property type="entry name" value="Multiheme cytochromes"/>
    <property type="match status" value="1"/>
</dbReference>
<proteinExistence type="predicted"/>
<protein>
    <recommendedName>
        <fullName evidence="1">Cytochrome c-552/4 domain-containing protein</fullName>
    </recommendedName>
</protein>
<dbReference type="EMBL" id="LAZR01043033">
    <property type="protein sequence ID" value="KKL08058.1"/>
    <property type="molecule type" value="Genomic_DNA"/>
</dbReference>
<reference evidence="2" key="1">
    <citation type="journal article" date="2015" name="Nature">
        <title>Complex archaea that bridge the gap between prokaryotes and eukaryotes.</title>
        <authorList>
            <person name="Spang A."/>
            <person name="Saw J.H."/>
            <person name="Jorgensen S.L."/>
            <person name="Zaremba-Niedzwiedzka K."/>
            <person name="Martijn J."/>
            <person name="Lind A.E."/>
            <person name="van Eijk R."/>
            <person name="Schleper C."/>
            <person name="Guy L."/>
            <person name="Ettema T.J."/>
        </authorList>
    </citation>
    <scope>NUCLEOTIDE SEQUENCE</scope>
</reference>
<gene>
    <name evidence="2" type="ORF">LCGC14_2579680</name>
</gene>
<feature type="non-terminal residue" evidence="2">
    <location>
        <position position="471"/>
    </location>
</feature>
<dbReference type="AlphaFoldDB" id="A0A0F9D7H9"/>
<sequence>IGTGHRPAKSLKVTAGKDGWFNNGVMAYPVGETGDIFLNPIPRGDRPGYRFISPTVCARCHNKLARYWDRSKMAHTTSNPKVLDMYNGTDASGSKGVGPGYKLDNPQNDGNCVSCHAPSTAVSDSGVKNLNDALWSPRAEWDGISCDYCHKVRKVIRKKANPSRMGPIMKRLTPASGNTILVLGPYDDVVNSVMAASYSPVFDQGRFCSTCHSHFEKLSSGTVWDRNRVYTDLEWKGFGLEDNTELPIQTTYQEWKQWQGQLSADDANKGKRCQDCHMSWRKEMLPYDNFVVEGSARNMWGTKRSPRNIRPHHFEGGTETQLKTALSMEVAADIIGKTLTVKVFITNTNGGHWVPTGETMRSVMLLLNTTDSNGKPLKMIKGSRLPEWAGSGNDAAGNYAGLSGAVFARVLQDDQGNLHVPFWKATSVALDTRIRPKRTEIFEFEFAVDAPEDEPTTEVKLIYRPVIKPLA</sequence>